<keyword evidence="7" id="KW-1185">Reference proteome</keyword>
<dbReference type="InterPro" id="IPR005119">
    <property type="entry name" value="LysR_subst-bd"/>
</dbReference>
<name>A0A370N888_9BURK</name>
<gene>
    <name evidence="6" type="ORF">DLM46_15285</name>
</gene>
<proteinExistence type="inferred from homology"/>
<comment type="caution">
    <text evidence="6">The sequence shown here is derived from an EMBL/GenBank/DDBJ whole genome shotgun (WGS) entry which is preliminary data.</text>
</comment>
<evidence type="ECO:0000259" key="5">
    <source>
        <dbReference type="PROSITE" id="PS50931"/>
    </source>
</evidence>
<accession>A0A370N888</accession>
<organism evidence="6 7">
    <name type="scientific">Paraburkholderia lacunae</name>
    <dbReference type="NCBI Taxonomy" id="2211104"/>
    <lineage>
        <taxon>Bacteria</taxon>
        <taxon>Pseudomonadati</taxon>
        <taxon>Pseudomonadota</taxon>
        <taxon>Betaproteobacteria</taxon>
        <taxon>Burkholderiales</taxon>
        <taxon>Burkholderiaceae</taxon>
        <taxon>Paraburkholderia</taxon>
    </lineage>
</organism>
<sequence>MDRRFVTSSAVLVYILAIRLGIRAFRVGDVQKEGRGPFPFSVGNGATLGSKPEQQLKIRIPAISGLMAFEAVARLSSFSKAAEELSVTQSAVSHRISQLEAQLGTRLFIRVGANTSLTPHGEQLLEHVVRGLDCFREGIMSLQTSQRSVIRLSLPPALASNWLILRLSSFQRIHPEVELEISVTSRFLNLRAGEADVAIRFGNGQWDGLDAIKLLPVRIFPVCSPSYLVAHPWLKAPSNLEGATLLRQTITPWKPWFEAAGLPWEEPTQGTLFSEVSLLIEAAECSQGVGLVLSALVKSQLESGVLLKLFDVVQETEKAYYVVMARNAEHSLQVRRLIDWLIDNA</sequence>
<dbReference type="InterPro" id="IPR058163">
    <property type="entry name" value="LysR-type_TF_proteobact-type"/>
</dbReference>
<dbReference type="FunFam" id="1.10.10.10:FF:000001">
    <property type="entry name" value="LysR family transcriptional regulator"/>
    <property type="match status" value="1"/>
</dbReference>
<dbReference type="CDD" id="cd08432">
    <property type="entry name" value="PBP2_GcdR_TrpI_HvrB_AmpR_like"/>
    <property type="match status" value="1"/>
</dbReference>
<keyword evidence="3" id="KW-0238">DNA-binding</keyword>
<evidence type="ECO:0000256" key="4">
    <source>
        <dbReference type="ARBA" id="ARBA00023163"/>
    </source>
</evidence>
<evidence type="ECO:0000313" key="7">
    <source>
        <dbReference type="Proteomes" id="UP000254875"/>
    </source>
</evidence>
<dbReference type="InterPro" id="IPR000847">
    <property type="entry name" value="LysR_HTH_N"/>
</dbReference>
<dbReference type="Gene3D" id="1.10.10.10">
    <property type="entry name" value="Winged helix-like DNA-binding domain superfamily/Winged helix DNA-binding domain"/>
    <property type="match status" value="1"/>
</dbReference>
<dbReference type="Pfam" id="PF03466">
    <property type="entry name" value="LysR_substrate"/>
    <property type="match status" value="1"/>
</dbReference>
<evidence type="ECO:0000256" key="3">
    <source>
        <dbReference type="ARBA" id="ARBA00023125"/>
    </source>
</evidence>
<evidence type="ECO:0000256" key="1">
    <source>
        <dbReference type="ARBA" id="ARBA00009437"/>
    </source>
</evidence>
<dbReference type="Proteomes" id="UP000254875">
    <property type="component" value="Unassembled WGS sequence"/>
</dbReference>
<dbReference type="AlphaFoldDB" id="A0A370N888"/>
<comment type="similarity">
    <text evidence="1">Belongs to the LysR transcriptional regulatory family.</text>
</comment>
<dbReference type="PROSITE" id="PS50931">
    <property type="entry name" value="HTH_LYSR"/>
    <property type="match status" value="1"/>
</dbReference>
<dbReference type="OrthoDB" id="8683153at2"/>
<dbReference type="EMBL" id="QHKS01000009">
    <property type="protein sequence ID" value="RDK01728.1"/>
    <property type="molecule type" value="Genomic_DNA"/>
</dbReference>
<dbReference type="PANTHER" id="PTHR30537:SF79">
    <property type="entry name" value="TRANSCRIPTIONAL REGULATOR-RELATED"/>
    <property type="match status" value="1"/>
</dbReference>
<dbReference type="PANTHER" id="PTHR30537">
    <property type="entry name" value="HTH-TYPE TRANSCRIPTIONAL REGULATOR"/>
    <property type="match status" value="1"/>
</dbReference>
<dbReference type="PRINTS" id="PR00039">
    <property type="entry name" value="HTHLYSR"/>
</dbReference>
<dbReference type="Pfam" id="PF00126">
    <property type="entry name" value="HTH_1"/>
    <property type="match status" value="1"/>
</dbReference>
<feature type="domain" description="HTH lysR-type" evidence="5">
    <location>
        <begin position="66"/>
        <end position="118"/>
    </location>
</feature>
<evidence type="ECO:0000256" key="2">
    <source>
        <dbReference type="ARBA" id="ARBA00023015"/>
    </source>
</evidence>
<keyword evidence="4" id="KW-0804">Transcription</keyword>
<dbReference type="SUPFAM" id="SSF53850">
    <property type="entry name" value="Periplasmic binding protein-like II"/>
    <property type="match status" value="1"/>
</dbReference>
<dbReference type="Gene3D" id="3.40.190.10">
    <property type="entry name" value="Periplasmic binding protein-like II"/>
    <property type="match status" value="2"/>
</dbReference>
<dbReference type="GO" id="GO:0006351">
    <property type="term" value="P:DNA-templated transcription"/>
    <property type="evidence" value="ECO:0007669"/>
    <property type="project" value="TreeGrafter"/>
</dbReference>
<dbReference type="GO" id="GO:0043565">
    <property type="term" value="F:sequence-specific DNA binding"/>
    <property type="evidence" value="ECO:0007669"/>
    <property type="project" value="TreeGrafter"/>
</dbReference>
<dbReference type="InterPro" id="IPR036388">
    <property type="entry name" value="WH-like_DNA-bd_sf"/>
</dbReference>
<protein>
    <submittedName>
        <fullName evidence="6">LysR family transcriptional regulator</fullName>
    </submittedName>
</protein>
<dbReference type="SUPFAM" id="SSF46785">
    <property type="entry name" value="Winged helix' DNA-binding domain"/>
    <property type="match status" value="1"/>
</dbReference>
<evidence type="ECO:0000313" key="6">
    <source>
        <dbReference type="EMBL" id="RDK01728.1"/>
    </source>
</evidence>
<keyword evidence="2" id="KW-0805">Transcription regulation</keyword>
<reference evidence="7" key="1">
    <citation type="submission" date="2018-05" db="EMBL/GenBank/DDBJ databases">
        <authorList>
            <person name="Feng T."/>
        </authorList>
    </citation>
    <scope>NUCLEOTIDE SEQUENCE [LARGE SCALE GENOMIC DNA]</scope>
    <source>
        <strain evidence="7">S27</strain>
    </source>
</reference>
<dbReference type="InterPro" id="IPR036390">
    <property type="entry name" value="WH_DNA-bd_sf"/>
</dbReference>
<dbReference type="GO" id="GO:0003700">
    <property type="term" value="F:DNA-binding transcription factor activity"/>
    <property type="evidence" value="ECO:0007669"/>
    <property type="project" value="InterPro"/>
</dbReference>